<feature type="signal peptide" evidence="2">
    <location>
        <begin position="1"/>
        <end position="23"/>
    </location>
</feature>
<accession>A0AAD4MU75</accession>
<gene>
    <name evidence="3" type="ORF">DdX_14038</name>
</gene>
<sequence length="74" mass="7332">MFASSKVFLVSTLLALIIGLTCAVPVTLPGGINPGGPNIPVVPSVLPPGNPGLPKTLPPLPTGIPQVGEGKPCL</sequence>
<reference evidence="3" key="1">
    <citation type="submission" date="2022-01" db="EMBL/GenBank/DDBJ databases">
        <title>Genome Sequence Resource for Two Populations of Ditylenchus destructor, the Migratory Endoparasitic Phytonematode.</title>
        <authorList>
            <person name="Zhang H."/>
            <person name="Lin R."/>
            <person name="Xie B."/>
        </authorList>
    </citation>
    <scope>NUCLEOTIDE SEQUENCE</scope>
    <source>
        <strain evidence="3">BazhouSP</strain>
    </source>
</reference>
<comment type="caution">
    <text evidence="3">The sequence shown here is derived from an EMBL/GenBank/DDBJ whole genome shotgun (WGS) entry which is preliminary data.</text>
</comment>
<dbReference type="Proteomes" id="UP001201812">
    <property type="component" value="Unassembled WGS sequence"/>
</dbReference>
<organism evidence="3 4">
    <name type="scientific">Ditylenchus destructor</name>
    <dbReference type="NCBI Taxonomy" id="166010"/>
    <lineage>
        <taxon>Eukaryota</taxon>
        <taxon>Metazoa</taxon>
        <taxon>Ecdysozoa</taxon>
        <taxon>Nematoda</taxon>
        <taxon>Chromadorea</taxon>
        <taxon>Rhabditida</taxon>
        <taxon>Tylenchina</taxon>
        <taxon>Tylenchomorpha</taxon>
        <taxon>Sphaerularioidea</taxon>
        <taxon>Anguinidae</taxon>
        <taxon>Anguininae</taxon>
        <taxon>Ditylenchus</taxon>
    </lineage>
</organism>
<feature type="chain" id="PRO_5042002961" evidence="2">
    <location>
        <begin position="24"/>
        <end position="74"/>
    </location>
</feature>
<feature type="region of interest" description="Disordered" evidence="1">
    <location>
        <begin position="52"/>
        <end position="74"/>
    </location>
</feature>
<dbReference type="AlphaFoldDB" id="A0AAD4MU75"/>
<evidence type="ECO:0000313" key="4">
    <source>
        <dbReference type="Proteomes" id="UP001201812"/>
    </source>
</evidence>
<evidence type="ECO:0000256" key="1">
    <source>
        <dbReference type="SAM" id="MobiDB-lite"/>
    </source>
</evidence>
<proteinExistence type="predicted"/>
<name>A0AAD4MU75_9BILA</name>
<keyword evidence="2" id="KW-0732">Signal</keyword>
<protein>
    <submittedName>
        <fullName evidence="3">Uncharacterized protein</fullName>
    </submittedName>
</protein>
<evidence type="ECO:0000313" key="3">
    <source>
        <dbReference type="EMBL" id="KAI1704816.1"/>
    </source>
</evidence>
<feature type="compositionally biased region" description="Pro residues" evidence="1">
    <location>
        <begin position="52"/>
        <end position="62"/>
    </location>
</feature>
<evidence type="ECO:0000256" key="2">
    <source>
        <dbReference type="SAM" id="SignalP"/>
    </source>
</evidence>
<dbReference type="EMBL" id="JAKKPZ010000063">
    <property type="protein sequence ID" value="KAI1704816.1"/>
    <property type="molecule type" value="Genomic_DNA"/>
</dbReference>
<keyword evidence="4" id="KW-1185">Reference proteome</keyword>